<gene>
    <name evidence="2" type="ORF">M2280_001717</name>
</gene>
<accession>A0ABT6M9E7</accession>
<dbReference type="Proteomes" id="UP001160334">
    <property type="component" value="Unassembled WGS sequence"/>
</dbReference>
<protein>
    <submittedName>
        <fullName evidence="2">Uncharacterized membrane protein HdeD (DUF308 family)</fullName>
    </submittedName>
</protein>
<name>A0ABT6M9E7_9NOCA</name>
<keyword evidence="3" id="KW-1185">Reference proteome</keyword>
<dbReference type="PANTHER" id="PTHR34989:SF1">
    <property type="entry name" value="PROTEIN HDED"/>
    <property type="match status" value="1"/>
</dbReference>
<comment type="caution">
    <text evidence="2">The sequence shown here is derived from an EMBL/GenBank/DDBJ whole genome shotgun (WGS) entry which is preliminary data.</text>
</comment>
<sequence length="201" mass="21108">MSDTPHPVSDLLHRIWISAVLFGVLAVILGVVILVWPEPSILVAAVLFGVYLVVSGVALVILAFSLPVSAGSRFLNFIAGVASIILGILAFRHFGEGYALLLLAIWIGIGFIFRGVAAVTSAISHPEFPGRGWTIFFGVVSLIAGVVVLAYPFESIATLALVVGIWLIVLGVMEVISGFVMRSDVKKVQKLTGTAAPTAAG</sequence>
<feature type="transmembrane region" description="Helical" evidence="1">
    <location>
        <begin position="159"/>
        <end position="181"/>
    </location>
</feature>
<feature type="transmembrane region" description="Helical" evidence="1">
    <location>
        <begin position="74"/>
        <end position="91"/>
    </location>
</feature>
<evidence type="ECO:0000313" key="2">
    <source>
        <dbReference type="EMBL" id="MDH6280505.1"/>
    </source>
</evidence>
<evidence type="ECO:0000313" key="3">
    <source>
        <dbReference type="Proteomes" id="UP001160334"/>
    </source>
</evidence>
<dbReference type="InterPro" id="IPR005325">
    <property type="entry name" value="DUF308_memb"/>
</dbReference>
<evidence type="ECO:0000256" key="1">
    <source>
        <dbReference type="SAM" id="Phobius"/>
    </source>
</evidence>
<dbReference type="InterPro" id="IPR052712">
    <property type="entry name" value="Acid_resist_chaperone_HdeD"/>
</dbReference>
<feature type="transmembrane region" description="Helical" evidence="1">
    <location>
        <begin position="41"/>
        <end position="62"/>
    </location>
</feature>
<organism evidence="2 3">
    <name type="scientific">Prescottella agglutinans</name>
    <dbReference type="NCBI Taxonomy" id="1644129"/>
    <lineage>
        <taxon>Bacteria</taxon>
        <taxon>Bacillati</taxon>
        <taxon>Actinomycetota</taxon>
        <taxon>Actinomycetes</taxon>
        <taxon>Mycobacteriales</taxon>
        <taxon>Nocardiaceae</taxon>
        <taxon>Prescottella</taxon>
    </lineage>
</organism>
<feature type="transmembrane region" description="Helical" evidence="1">
    <location>
        <begin position="12"/>
        <end position="35"/>
    </location>
</feature>
<keyword evidence="1" id="KW-0472">Membrane</keyword>
<dbReference type="EMBL" id="JARXVC010000003">
    <property type="protein sequence ID" value="MDH6280505.1"/>
    <property type="molecule type" value="Genomic_DNA"/>
</dbReference>
<proteinExistence type="predicted"/>
<dbReference type="PANTHER" id="PTHR34989">
    <property type="entry name" value="PROTEIN HDED"/>
    <property type="match status" value="1"/>
</dbReference>
<dbReference type="RefSeq" id="WP_280759832.1">
    <property type="nucleotide sequence ID" value="NZ_JARXVC010000003.1"/>
</dbReference>
<feature type="transmembrane region" description="Helical" evidence="1">
    <location>
        <begin position="132"/>
        <end position="153"/>
    </location>
</feature>
<keyword evidence="1" id="KW-0812">Transmembrane</keyword>
<feature type="transmembrane region" description="Helical" evidence="1">
    <location>
        <begin position="97"/>
        <end position="120"/>
    </location>
</feature>
<keyword evidence="1" id="KW-1133">Transmembrane helix</keyword>
<dbReference type="Pfam" id="PF03729">
    <property type="entry name" value="DUF308"/>
    <property type="match status" value="2"/>
</dbReference>
<reference evidence="2 3" key="1">
    <citation type="submission" date="2023-04" db="EMBL/GenBank/DDBJ databases">
        <title>Forest soil microbial communities from Buena Vista Peninsula, Colon Province, Panama.</title>
        <authorList>
            <person name="Bouskill N."/>
        </authorList>
    </citation>
    <scope>NUCLEOTIDE SEQUENCE [LARGE SCALE GENOMIC DNA]</scope>
    <source>
        <strain evidence="2 3">CFH S0262</strain>
    </source>
</reference>